<gene>
    <name evidence="3" type="ORF">MTABA_v1c03960</name>
</gene>
<dbReference type="PANTHER" id="PTHR43567">
    <property type="entry name" value="FLAVOREDOXIN-RELATED-RELATED"/>
    <property type="match status" value="1"/>
</dbReference>
<evidence type="ECO:0000313" key="4">
    <source>
        <dbReference type="Proteomes" id="UP000232223"/>
    </source>
</evidence>
<evidence type="ECO:0000256" key="1">
    <source>
        <dbReference type="ARBA" id="ARBA00001917"/>
    </source>
</evidence>
<dbReference type="OrthoDB" id="9806228at2"/>
<accession>A0A2K8P4C4</accession>
<name>A0A2K8P4C4_9MOLU</name>
<dbReference type="KEGG" id="mtab:MTABA_v1c03960"/>
<dbReference type="AlphaFoldDB" id="A0A2K8P4C4"/>
<sequence>MKKLETKTIYWGFPVCLLPILDLIPNSTSKAYENIKLNKKLILNVVPSQMWNKIEKIANFSASKTNVIKGKELVIDKIAKTNLKLVKSDFKIDYIENTTLYIEAFYEGELLKNGIANICLSVKNIYINESMINEEGFVDEDKFDVLIYQFRKYKKINNTELGKSFRYIPCK</sequence>
<comment type="cofactor">
    <cofactor evidence="1">
        <name>FMN</name>
        <dbReference type="ChEBI" id="CHEBI:58210"/>
    </cofactor>
</comment>
<dbReference type="Gene3D" id="2.30.110.10">
    <property type="entry name" value="Electron Transport, Fmn-binding Protein, Chain A"/>
    <property type="match status" value="1"/>
</dbReference>
<keyword evidence="4" id="KW-1185">Reference proteome</keyword>
<dbReference type="EMBL" id="CP024969">
    <property type="protein sequence ID" value="ATZ21597.1"/>
    <property type="molecule type" value="Genomic_DNA"/>
</dbReference>
<proteinExistence type="predicted"/>
<reference evidence="3 4" key="1">
    <citation type="submission" date="2017-11" db="EMBL/GenBank/DDBJ databases">
        <title>Genome sequence of Mesoplasma tabanidae BARC 857 (ATCC 49584).</title>
        <authorList>
            <person name="Lo W.-S."/>
            <person name="Kuo C.-H."/>
        </authorList>
    </citation>
    <scope>NUCLEOTIDE SEQUENCE [LARGE SCALE GENOMIC DNA]</scope>
    <source>
        <strain evidence="3 4">BARC 857</strain>
    </source>
</reference>
<organism evidence="3 4">
    <name type="scientific">Mesoplasma tabanidae</name>
    <dbReference type="NCBI Taxonomy" id="219745"/>
    <lineage>
        <taxon>Bacteria</taxon>
        <taxon>Bacillati</taxon>
        <taxon>Mycoplasmatota</taxon>
        <taxon>Mollicutes</taxon>
        <taxon>Entomoplasmatales</taxon>
        <taxon>Entomoplasmataceae</taxon>
        <taxon>Mesoplasma</taxon>
    </lineage>
</organism>
<evidence type="ECO:0000313" key="3">
    <source>
        <dbReference type="EMBL" id="ATZ21597.1"/>
    </source>
</evidence>
<dbReference type="SUPFAM" id="SSF50475">
    <property type="entry name" value="FMN-binding split barrel"/>
    <property type="match status" value="1"/>
</dbReference>
<dbReference type="Proteomes" id="UP000232223">
    <property type="component" value="Chromosome"/>
</dbReference>
<dbReference type="PANTHER" id="PTHR43567:SF1">
    <property type="entry name" value="FLAVOREDOXIN"/>
    <property type="match status" value="1"/>
</dbReference>
<keyword evidence="2" id="KW-0285">Flavoprotein</keyword>
<protein>
    <submittedName>
        <fullName evidence="3">Uncharacterized protein</fullName>
    </submittedName>
</protein>
<dbReference type="InterPro" id="IPR052174">
    <property type="entry name" value="Flavoredoxin"/>
</dbReference>
<dbReference type="RefSeq" id="WP_100679536.1">
    <property type="nucleotide sequence ID" value="NZ_CP024969.1"/>
</dbReference>
<evidence type="ECO:0000256" key="2">
    <source>
        <dbReference type="ARBA" id="ARBA00022630"/>
    </source>
</evidence>
<dbReference type="InterPro" id="IPR012349">
    <property type="entry name" value="Split_barrel_FMN-bd"/>
</dbReference>